<dbReference type="InterPro" id="IPR042239">
    <property type="entry name" value="Nop_C"/>
</dbReference>
<dbReference type="SMART" id="SM00931">
    <property type="entry name" value="NOSIC"/>
    <property type="match status" value="1"/>
</dbReference>
<feature type="domain" description="Nop" evidence="7">
    <location>
        <begin position="312"/>
        <end position="430"/>
    </location>
</feature>
<dbReference type="Pfam" id="PF01798">
    <property type="entry name" value="Nop"/>
    <property type="match status" value="1"/>
</dbReference>
<evidence type="ECO:0000256" key="4">
    <source>
        <dbReference type="ARBA" id="ARBA00023242"/>
    </source>
</evidence>
<dbReference type="PROSITE" id="PS51358">
    <property type="entry name" value="NOP"/>
    <property type="match status" value="1"/>
</dbReference>
<evidence type="ECO:0000313" key="8">
    <source>
        <dbReference type="EMBL" id="CRZ09349.1"/>
    </source>
</evidence>
<name>A0A0H5RKV5_9EUKA</name>
<dbReference type="InterPro" id="IPR036070">
    <property type="entry name" value="Nop_dom_sf"/>
</dbReference>
<dbReference type="InterPro" id="IPR002687">
    <property type="entry name" value="Nop_dom"/>
</dbReference>
<accession>A0A0H5RKV5</accession>
<evidence type="ECO:0000256" key="5">
    <source>
        <dbReference type="ARBA" id="ARBA00040742"/>
    </source>
</evidence>
<feature type="non-terminal residue" evidence="8">
    <location>
        <position position="1"/>
    </location>
</feature>
<dbReference type="Gene3D" id="1.10.287.4070">
    <property type="match status" value="1"/>
</dbReference>
<dbReference type="InterPro" id="IPR012976">
    <property type="entry name" value="NOSIC"/>
</dbReference>
<organism evidence="8">
    <name type="scientific">Spongospora subterranea</name>
    <dbReference type="NCBI Taxonomy" id="70186"/>
    <lineage>
        <taxon>Eukaryota</taxon>
        <taxon>Sar</taxon>
        <taxon>Rhizaria</taxon>
        <taxon>Endomyxa</taxon>
        <taxon>Phytomyxea</taxon>
        <taxon>Plasmodiophorida</taxon>
        <taxon>Plasmodiophoridae</taxon>
        <taxon>Spongospora</taxon>
    </lineage>
</organism>
<dbReference type="GO" id="GO:0031428">
    <property type="term" value="C:box C/D methylation guide snoRNP complex"/>
    <property type="evidence" value="ECO:0007669"/>
    <property type="project" value="InterPro"/>
</dbReference>
<reference evidence="8" key="1">
    <citation type="submission" date="2015-04" db="EMBL/GenBank/DDBJ databases">
        <title>The genome sequence of the plant pathogenic Rhizarian Plasmodiophora brassicae reveals insights in its biotrophic life cycle and the origin of chitin synthesis.</title>
        <authorList>
            <person name="Schwelm A."/>
            <person name="Fogelqvist J."/>
            <person name="Knaust A."/>
            <person name="Julke S."/>
            <person name="Lilja T."/>
            <person name="Dhandapani V."/>
            <person name="Bonilla-Rosso G."/>
            <person name="Karlsson M."/>
            <person name="Shevchenko A."/>
            <person name="Choi S.R."/>
            <person name="Kim H.G."/>
            <person name="Park J.Y."/>
            <person name="Lim Y.P."/>
            <person name="Ludwig-Muller J."/>
            <person name="Dixelius C."/>
        </authorList>
    </citation>
    <scope>NUCLEOTIDE SEQUENCE</scope>
    <source>
        <tissue evidence="8">Potato root galls</tissue>
    </source>
</reference>
<keyword evidence="4" id="KW-0539">Nucleus</keyword>
<dbReference type="Gene3D" id="1.10.246.90">
    <property type="entry name" value="Nop domain"/>
    <property type="match status" value="1"/>
</dbReference>
<evidence type="ECO:0000259" key="7">
    <source>
        <dbReference type="PROSITE" id="PS51358"/>
    </source>
</evidence>
<sequence>YPTWSPLPATRIARMSSLSILYESAAGLALFDCTARDDIAITEIQSSIVDLARFSTMVTLKAFNPFSSAEVALENMLAISEGSLTPFLHAFLEQNLPKVKKSSKLVLGVQEARLGGTIQELTSLPCECSSRISELVRGIRVHFLHYVKGMGRQDIAQAQLGLAHSYSRSKVKFNVNRVDNMVIQSIAILDQLDKDLNTFSMRVREWYGWHFPELTRLVADHAIFARVAMAIGDRQTISANPSDNADLLASLTDICQDQCLAQSVLDAGRNSIGTDISPIDLDQINRFAAQVVSLSSYRQSLSAYLHNKMNACAPNLTALIGDSVGARLISHAGSLTNLAKCPASTVQILGAEKALFRALKTKGNTPKYGLIFNSSFIGQAAPKNKGRISRYLANKCSIASRIDSFSDTPTDMYGSMLKEQVEERLSFYNTGVAPRKNVDVMAKVGEELRESRAGAVAEDGAELGASKKRKGEKGDEGVSKKQKKERSSGDKEGKRSSKKSKVVEPDQDETKKEDQVKKVKKSKKGEEVGVEKQVANTEEQTTSDKKSKKKNKTSKKEKVRSD</sequence>
<evidence type="ECO:0000256" key="1">
    <source>
        <dbReference type="ARBA" id="ARBA00004604"/>
    </source>
</evidence>
<dbReference type="GO" id="GO:0042254">
    <property type="term" value="P:ribosome biogenesis"/>
    <property type="evidence" value="ECO:0007669"/>
    <property type="project" value="UniProtKB-KW"/>
</dbReference>
<dbReference type="GO" id="GO:0032040">
    <property type="term" value="C:small-subunit processome"/>
    <property type="evidence" value="ECO:0007669"/>
    <property type="project" value="InterPro"/>
</dbReference>
<evidence type="ECO:0000256" key="6">
    <source>
        <dbReference type="SAM" id="MobiDB-lite"/>
    </source>
</evidence>
<comment type="subcellular location">
    <subcellularLocation>
        <location evidence="1">Nucleus</location>
        <location evidence="1">Nucleolus</location>
    </subcellularLocation>
</comment>
<dbReference type="PANTHER" id="PTHR10894:SF0">
    <property type="entry name" value="NUCLEOLAR PROTEIN 56"/>
    <property type="match status" value="1"/>
</dbReference>
<evidence type="ECO:0000256" key="3">
    <source>
        <dbReference type="ARBA" id="ARBA00022517"/>
    </source>
</evidence>
<dbReference type="PANTHER" id="PTHR10894">
    <property type="entry name" value="NUCLEOLAR PROTEIN 5 NUCLEOLAR PROTEIN NOP5 NOP58"/>
    <property type="match status" value="1"/>
</dbReference>
<dbReference type="InterPro" id="IPR045056">
    <property type="entry name" value="Nop56/Nop58"/>
</dbReference>
<dbReference type="EMBL" id="HACM01008907">
    <property type="protein sequence ID" value="CRZ09349.1"/>
    <property type="molecule type" value="Transcribed_RNA"/>
</dbReference>
<dbReference type="AlphaFoldDB" id="A0A0H5RKV5"/>
<feature type="compositionally biased region" description="Basic and acidic residues" evidence="6">
    <location>
        <begin position="472"/>
        <end position="517"/>
    </location>
</feature>
<keyword evidence="3" id="KW-0690">Ribosome biogenesis</keyword>
<feature type="compositionally biased region" description="Low complexity" evidence="6">
    <location>
        <begin position="531"/>
        <end position="540"/>
    </location>
</feature>
<dbReference type="InterPro" id="IPR012974">
    <property type="entry name" value="NOP58/56_N"/>
</dbReference>
<protein>
    <recommendedName>
        <fullName evidence="5">Nucleolar protein 56</fullName>
    </recommendedName>
</protein>
<evidence type="ECO:0000256" key="2">
    <source>
        <dbReference type="ARBA" id="ARBA00009211"/>
    </source>
</evidence>
<dbReference type="SUPFAM" id="SSF89124">
    <property type="entry name" value="Nop domain"/>
    <property type="match status" value="1"/>
</dbReference>
<feature type="region of interest" description="Disordered" evidence="6">
    <location>
        <begin position="450"/>
        <end position="562"/>
    </location>
</feature>
<dbReference type="GO" id="GO:0030515">
    <property type="term" value="F:snoRNA binding"/>
    <property type="evidence" value="ECO:0007669"/>
    <property type="project" value="InterPro"/>
</dbReference>
<proteinExistence type="inferred from homology"/>
<dbReference type="FunFam" id="1.10.246.90:FF:000001">
    <property type="entry name" value="Nucleolar protein 56"/>
    <property type="match status" value="1"/>
</dbReference>
<comment type="similarity">
    <text evidence="2">Belongs to the NOP5/NOP56 family.</text>
</comment>
<dbReference type="Pfam" id="PF08156">
    <property type="entry name" value="NOP5NT"/>
    <property type="match status" value="1"/>
</dbReference>